<feature type="domain" description="VOC" evidence="1">
    <location>
        <begin position="191"/>
        <end position="305"/>
    </location>
</feature>
<reference evidence="2 3" key="1">
    <citation type="submission" date="2017-12" db="EMBL/GenBank/DDBJ databases">
        <title>Phylogenetic diversity of female urinary microbiome.</title>
        <authorList>
            <person name="Thomas-White K."/>
            <person name="Wolfe A.J."/>
        </authorList>
    </citation>
    <scope>NUCLEOTIDE SEQUENCE [LARGE SCALE GENOMIC DNA]</scope>
    <source>
        <strain evidence="2 3">UMB0139</strain>
    </source>
</reference>
<dbReference type="Proteomes" id="UP000234239">
    <property type="component" value="Unassembled WGS sequence"/>
</dbReference>
<proteinExistence type="predicted"/>
<feature type="domain" description="VOC" evidence="1">
    <location>
        <begin position="34"/>
        <end position="148"/>
    </location>
</feature>
<sequence length="305" mass="34387">MLDWLLNVSEDGKIKQRSNYFMTRQVTESATKVRTRAVAINALDPKILANFYQETIGLSQIEVKDEVYYLGTADGQVLLEIYPTDERKKDYTGLYHMAFLLPSRKDLANNFKHLLQVKAPLDGASNHGYSEALYLQDPEDNGIEIYADKDRSEWDINESGAIAGIVEPIAAEEVLALAEAGDYQGMPNGTIMGHIHLHVHDIEETLNFYYDVMGLGVKFLMGKSALFMATGDYHHHLGANVWRKDIDPQADYTSQGLRESIWQGSQDDLDWVEDQLQAKAIDYDKDGSSLIFHDPAQTQIRLVLA</sequence>
<dbReference type="InterPro" id="IPR029068">
    <property type="entry name" value="Glyas_Bleomycin-R_OHBP_Dase"/>
</dbReference>
<accession>A0A2I1ML13</accession>
<name>A0A2I1ML13_9LACT</name>
<organism evidence="2 3">
    <name type="scientific">Aerococcus sanguinicola</name>
    <dbReference type="NCBI Taxonomy" id="119206"/>
    <lineage>
        <taxon>Bacteria</taxon>
        <taxon>Bacillati</taxon>
        <taxon>Bacillota</taxon>
        <taxon>Bacilli</taxon>
        <taxon>Lactobacillales</taxon>
        <taxon>Aerococcaceae</taxon>
        <taxon>Aerococcus</taxon>
    </lineage>
</organism>
<dbReference type="SUPFAM" id="SSF54593">
    <property type="entry name" value="Glyoxalase/Bleomycin resistance protein/Dihydroxybiphenyl dioxygenase"/>
    <property type="match status" value="2"/>
</dbReference>
<dbReference type="PANTHER" id="PTHR43279">
    <property type="entry name" value="CATECHOL-2,3-DIOXYGENASE"/>
    <property type="match status" value="1"/>
</dbReference>
<evidence type="ECO:0000259" key="1">
    <source>
        <dbReference type="PROSITE" id="PS51819"/>
    </source>
</evidence>
<dbReference type="PROSITE" id="PS51819">
    <property type="entry name" value="VOC"/>
    <property type="match status" value="2"/>
</dbReference>
<evidence type="ECO:0000313" key="3">
    <source>
        <dbReference type="Proteomes" id="UP000234239"/>
    </source>
</evidence>
<dbReference type="InterPro" id="IPR004360">
    <property type="entry name" value="Glyas_Fos-R_dOase_dom"/>
</dbReference>
<comment type="caution">
    <text evidence="2">The sequence shown here is derived from an EMBL/GenBank/DDBJ whole genome shotgun (WGS) entry which is preliminary data.</text>
</comment>
<dbReference type="EMBL" id="PKGY01000006">
    <property type="protein sequence ID" value="PKZ20793.1"/>
    <property type="molecule type" value="Genomic_DNA"/>
</dbReference>
<dbReference type="PANTHER" id="PTHR43279:SF1">
    <property type="entry name" value="CATECHOL-2,3-DIOXYGENASE"/>
    <property type="match status" value="1"/>
</dbReference>
<gene>
    <name evidence="2" type="ORF">CYJ28_09230</name>
</gene>
<dbReference type="OrthoDB" id="9792626at2"/>
<evidence type="ECO:0000313" key="2">
    <source>
        <dbReference type="EMBL" id="PKZ20793.1"/>
    </source>
</evidence>
<dbReference type="Gene3D" id="3.10.180.10">
    <property type="entry name" value="2,3-Dihydroxybiphenyl 1,2-Dioxygenase, domain 1"/>
    <property type="match status" value="2"/>
</dbReference>
<dbReference type="Pfam" id="PF00903">
    <property type="entry name" value="Glyoxalase"/>
    <property type="match status" value="1"/>
</dbReference>
<dbReference type="AlphaFoldDB" id="A0A2I1ML13"/>
<dbReference type="InterPro" id="IPR037523">
    <property type="entry name" value="VOC_core"/>
</dbReference>
<protein>
    <submittedName>
        <fullName evidence="2">Glyoxalase</fullName>
    </submittedName>
</protein>